<evidence type="ECO:0000313" key="5">
    <source>
        <dbReference type="EMBL" id="GJE94579.1"/>
    </source>
</evidence>
<evidence type="ECO:0000256" key="3">
    <source>
        <dbReference type="ARBA" id="ARBA00023140"/>
    </source>
</evidence>
<dbReference type="AlphaFoldDB" id="A0A9P3GJ95"/>
<dbReference type="OrthoDB" id="10005898at2759"/>
<evidence type="ECO:0000256" key="4">
    <source>
        <dbReference type="ARBA" id="ARBA00046271"/>
    </source>
</evidence>
<accession>A0A9P3GJ95</accession>
<name>A0A9P3GJ95_9APHY</name>
<dbReference type="GO" id="GO:0005778">
    <property type="term" value="C:peroxisomal membrane"/>
    <property type="evidence" value="ECO:0007669"/>
    <property type="project" value="UniProtKB-SubCell"/>
</dbReference>
<protein>
    <submittedName>
        <fullName evidence="5">Uncharacterized protein</fullName>
    </submittedName>
</protein>
<dbReference type="InterPro" id="IPR008733">
    <property type="entry name" value="PEX11"/>
</dbReference>
<dbReference type="Pfam" id="PF05648">
    <property type="entry name" value="PEX11"/>
    <property type="match status" value="1"/>
</dbReference>
<comment type="subcellular location">
    <subcellularLocation>
        <location evidence="4">Peroxisome membrane</location>
    </subcellularLocation>
</comment>
<evidence type="ECO:0000313" key="6">
    <source>
        <dbReference type="Proteomes" id="UP000703269"/>
    </source>
</evidence>
<keyword evidence="1" id="KW-0962">Peroxisome biogenesis</keyword>
<evidence type="ECO:0000256" key="2">
    <source>
        <dbReference type="ARBA" id="ARBA00023136"/>
    </source>
</evidence>
<organism evidence="5 6">
    <name type="scientific">Phanerochaete sordida</name>
    <dbReference type="NCBI Taxonomy" id="48140"/>
    <lineage>
        <taxon>Eukaryota</taxon>
        <taxon>Fungi</taxon>
        <taxon>Dikarya</taxon>
        <taxon>Basidiomycota</taxon>
        <taxon>Agaricomycotina</taxon>
        <taxon>Agaricomycetes</taxon>
        <taxon>Polyporales</taxon>
        <taxon>Phanerochaetaceae</taxon>
        <taxon>Phanerochaete</taxon>
    </lineage>
</organism>
<keyword evidence="6" id="KW-1185">Reference proteome</keyword>
<dbReference type="Proteomes" id="UP000703269">
    <property type="component" value="Unassembled WGS sequence"/>
</dbReference>
<keyword evidence="3" id="KW-0576">Peroxisome</keyword>
<reference evidence="5 6" key="1">
    <citation type="submission" date="2021-08" db="EMBL/GenBank/DDBJ databases">
        <title>Draft Genome Sequence of Phanerochaete sordida strain YK-624.</title>
        <authorList>
            <person name="Mori T."/>
            <person name="Dohra H."/>
            <person name="Suzuki T."/>
            <person name="Kawagishi H."/>
            <person name="Hirai H."/>
        </authorList>
    </citation>
    <scope>NUCLEOTIDE SEQUENCE [LARGE SCALE GENOMIC DNA]</scope>
    <source>
        <strain evidence="5 6">YK-624</strain>
    </source>
</reference>
<keyword evidence="2" id="KW-0472">Membrane</keyword>
<dbReference type="PANTHER" id="PTHR12652:SF25">
    <property type="entry name" value="MICROBODY (PEROXISOME) PROLIFERATION PROTEIN PEROXIN 11C (EUROFUNG)"/>
    <property type="match status" value="1"/>
</dbReference>
<dbReference type="GO" id="GO:0016559">
    <property type="term" value="P:peroxisome fission"/>
    <property type="evidence" value="ECO:0007669"/>
    <property type="project" value="InterPro"/>
</dbReference>
<sequence>MSQKNELSLARIEDCTLGVAASLPDIPALNRLVTCVASAGGKDKFLAIVQYTLKIVAQFLAWRAQLQHSAGRRPAPTSVTAPSLTKLAGIISDARMVHNITGTLSMLRWLKLIESTPYKTRRLRTIERLQGWSILLYFPIEHITYLIGHEVVPAQWSFSLPFASKGAGEKASPWTFNVPVGPLVKFSMALWGLYTALQLAHYREDLKGLAQDEANISKTKTPATKQKLAEIRRKRNLIMGETVGQLCNLPLAIHWGTGSTLIKSDLVVNLLNLTANLAGFRSIWISNEPHAKTADEAPATISEKSAIKSQDTVTDPDITAPLGLDAGLDEI</sequence>
<dbReference type="EMBL" id="BPQB01000041">
    <property type="protein sequence ID" value="GJE94579.1"/>
    <property type="molecule type" value="Genomic_DNA"/>
</dbReference>
<dbReference type="PANTHER" id="PTHR12652">
    <property type="entry name" value="PEROXISOMAL BIOGENESIS FACTOR 11"/>
    <property type="match status" value="1"/>
</dbReference>
<proteinExistence type="predicted"/>
<evidence type="ECO:0000256" key="1">
    <source>
        <dbReference type="ARBA" id="ARBA00022593"/>
    </source>
</evidence>
<gene>
    <name evidence="5" type="ORF">PsYK624_107490</name>
</gene>
<comment type="caution">
    <text evidence="5">The sequence shown here is derived from an EMBL/GenBank/DDBJ whole genome shotgun (WGS) entry which is preliminary data.</text>
</comment>